<gene>
    <name evidence="1" type="ORF">HGA11_07280</name>
</gene>
<dbReference type="EMBL" id="JAAXPJ010000002">
    <property type="protein sequence ID" value="NKZ10778.1"/>
    <property type="molecule type" value="Genomic_DNA"/>
</dbReference>
<dbReference type="AlphaFoldDB" id="A0A7X6RUZ1"/>
<dbReference type="Gene3D" id="2.30.110.10">
    <property type="entry name" value="Electron Transport, Fmn-binding Protein, Chain A"/>
    <property type="match status" value="1"/>
</dbReference>
<comment type="caution">
    <text evidence="1">The sequence shown here is derived from an EMBL/GenBank/DDBJ whole genome shotgun (WGS) entry which is preliminary data.</text>
</comment>
<protein>
    <submittedName>
        <fullName evidence="1">Pyridoxamine 5-phosphate oxidase</fullName>
    </submittedName>
</protein>
<name>A0A7X6RUZ1_9MYCO</name>
<proteinExistence type="predicted"/>
<dbReference type="SUPFAM" id="SSF50475">
    <property type="entry name" value="FMN-binding split barrel"/>
    <property type="match status" value="1"/>
</dbReference>
<dbReference type="InterPro" id="IPR012349">
    <property type="entry name" value="Split_barrel_FMN-bd"/>
</dbReference>
<accession>A0A7X6RUZ1</accession>
<evidence type="ECO:0000313" key="1">
    <source>
        <dbReference type="EMBL" id="NKZ10778.1"/>
    </source>
</evidence>
<evidence type="ECO:0000313" key="2">
    <source>
        <dbReference type="Proteomes" id="UP000518188"/>
    </source>
</evidence>
<reference evidence="1 2" key="1">
    <citation type="submission" date="2020-04" db="EMBL/GenBank/DDBJ databases">
        <title>MicrobeNet Type strains.</title>
        <authorList>
            <person name="Nicholson A.C."/>
        </authorList>
    </citation>
    <scope>NUCLEOTIDE SEQUENCE [LARGE SCALE GENOMIC DNA]</scope>
    <source>
        <strain evidence="1 2">ATCC 700731</strain>
    </source>
</reference>
<organism evidence="1 2">
    <name type="scientific">Mycolicibacterium septicum DSM 44393</name>
    <dbReference type="NCBI Taxonomy" id="1341646"/>
    <lineage>
        <taxon>Bacteria</taxon>
        <taxon>Bacillati</taxon>
        <taxon>Actinomycetota</taxon>
        <taxon>Actinomycetes</taxon>
        <taxon>Mycobacteriales</taxon>
        <taxon>Mycobacteriaceae</taxon>
        <taxon>Mycolicibacterium</taxon>
    </lineage>
</organism>
<dbReference type="Proteomes" id="UP000518188">
    <property type="component" value="Unassembled WGS sequence"/>
</dbReference>
<sequence length="140" mass="15503">MNPMSSAQRKEFLSGKHVAVLSIDASIDGRPPASAPIWYTYDSDGLIRFTVNGTSRKARLLNHAKSVSLVVQNEELPYQYVVVECSVVETANPTPVEFLETVGTRYLGEERGRAFMAGLQNQLMFAVRPDRWLTAGAVIE</sequence>